<dbReference type="Proteomes" id="UP000228859">
    <property type="component" value="Unassembled WGS sequence"/>
</dbReference>
<dbReference type="CDD" id="cd01483">
    <property type="entry name" value="E1_enzyme_family"/>
    <property type="match status" value="1"/>
</dbReference>
<dbReference type="InterPro" id="IPR035985">
    <property type="entry name" value="Ubiquitin-activating_enz"/>
</dbReference>
<dbReference type="NCBIfam" id="NF004805">
    <property type="entry name" value="PRK06153.1-4"/>
    <property type="match status" value="1"/>
</dbReference>
<dbReference type="InterPro" id="IPR046741">
    <property type="entry name" value="DUF6791"/>
</dbReference>
<feature type="domain" description="THIF-type NAD/FAD binding fold" evidence="1">
    <location>
        <begin position="193"/>
        <end position="339"/>
    </location>
</feature>
<dbReference type="Gene3D" id="3.40.50.720">
    <property type="entry name" value="NAD(P)-binding Rossmann-like Domain"/>
    <property type="match status" value="1"/>
</dbReference>
<dbReference type="EMBL" id="DLUI01000059">
    <property type="protein sequence ID" value="DAB38859.1"/>
    <property type="molecule type" value="Genomic_DNA"/>
</dbReference>
<dbReference type="Pfam" id="PF00899">
    <property type="entry name" value="ThiF"/>
    <property type="match status" value="1"/>
</dbReference>
<accession>A0A2D3WNP4</accession>
<proteinExistence type="predicted"/>
<organism evidence="3 4">
    <name type="scientific">Sulfuricurvum kujiense</name>
    <dbReference type="NCBI Taxonomy" id="148813"/>
    <lineage>
        <taxon>Bacteria</taxon>
        <taxon>Pseudomonadati</taxon>
        <taxon>Campylobacterota</taxon>
        <taxon>Epsilonproteobacteria</taxon>
        <taxon>Campylobacterales</taxon>
        <taxon>Sulfurimonadaceae</taxon>
        <taxon>Sulfuricurvum</taxon>
    </lineage>
</organism>
<evidence type="ECO:0000259" key="1">
    <source>
        <dbReference type="Pfam" id="PF00899"/>
    </source>
</evidence>
<evidence type="ECO:0000313" key="4">
    <source>
        <dbReference type="Proteomes" id="UP000228859"/>
    </source>
</evidence>
<reference evidence="3 4" key="1">
    <citation type="journal article" date="2017" name="Front. Microbiol.">
        <title>Comparative Genomic Analysis of the Class Epsilonproteobacteria and Proposed Reclassification to Epsilonbacteraeota (phyl. nov.).</title>
        <authorList>
            <person name="Waite D.W."/>
            <person name="Vanwonterghem I."/>
            <person name="Rinke C."/>
            <person name="Parks D.H."/>
            <person name="Zhang Y."/>
            <person name="Takai K."/>
            <person name="Sievert S.M."/>
            <person name="Simon J."/>
            <person name="Campbell B.J."/>
            <person name="Hanson T.E."/>
            <person name="Woyke T."/>
            <person name="Klotz M.G."/>
            <person name="Hugenholtz P."/>
        </authorList>
    </citation>
    <scope>NUCLEOTIDE SEQUENCE [LARGE SCALE GENOMIC DNA]</scope>
    <source>
        <strain evidence="3">UBA12443</strain>
    </source>
</reference>
<dbReference type="InterPro" id="IPR000594">
    <property type="entry name" value="ThiF_NAD_FAD-bd"/>
</dbReference>
<comment type="caution">
    <text evidence="3">The sequence shown here is derived from an EMBL/GenBank/DDBJ whole genome shotgun (WGS) entry which is preliminary data.</text>
</comment>
<dbReference type="NCBIfam" id="NF004804">
    <property type="entry name" value="PRK06153.1-3"/>
    <property type="match status" value="1"/>
</dbReference>
<dbReference type="SUPFAM" id="SSF69572">
    <property type="entry name" value="Activating enzymes of the ubiquitin-like proteins"/>
    <property type="match status" value="1"/>
</dbReference>
<evidence type="ECO:0000313" key="3">
    <source>
        <dbReference type="EMBL" id="DAB38859.1"/>
    </source>
</evidence>
<dbReference type="AlphaFoldDB" id="A0A2D3WNP4"/>
<name>A0A2D3WNP4_9BACT</name>
<sequence length="416" mass="46558">MRRALWTQVTAYRLKMGWCSMSLQPTNPNITDLDKLLADGYNAYMYESLLIVQDIPYVNERKEVDRGVLVSTLTVSGNTAVYQRNAGKHVIHFQGQKPCDDNGKQLDMIHTVSSVQHANHITTSYSFSRKPPNDYGSEYEKMIGYITALMSPALVIDPTATAKSTATGGALEWESVFNYIDTNSERAHISEISQKLMPYHIGIIGVGGTGSYILDSIAKTPVQSIHLFDSDIFYNHNAFRAPGAPSKEILEKRPTKVEYLKGVYSNMHKNIEAHPVDIDENTITMLGELNFVFVAVDKGSVKKLIFDYLESKDIPYVDVGMGVQTTPQGTILGEVRTVAVTNEKRKKHRSWIGQVDPDEELYESNIQIAELNSINAAMAVIMWKKHAKFYNESTPVGMTTFTIDTLQQGREIDDDA</sequence>
<protein>
    <submittedName>
        <fullName evidence="3">Uncharacterized protein</fullName>
    </submittedName>
</protein>
<dbReference type="GO" id="GO:0008641">
    <property type="term" value="F:ubiquitin-like modifier activating enzyme activity"/>
    <property type="evidence" value="ECO:0007669"/>
    <property type="project" value="InterPro"/>
</dbReference>
<gene>
    <name evidence="3" type="ORF">CFH83_03860</name>
</gene>
<evidence type="ECO:0000259" key="2">
    <source>
        <dbReference type="Pfam" id="PF20590"/>
    </source>
</evidence>
<dbReference type="Pfam" id="PF20590">
    <property type="entry name" value="DUF6791"/>
    <property type="match status" value="1"/>
</dbReference>
<feature type="domain" description="DUF6791" evidence="2">
    <location>
        <begin position="32"/>
        <end position="182"/>
    </location>
</feature>